<accession>A0A9W5TBQ3</accession>
<keyword evidence="4" id="KW-0269">Exonuclease</keyword>
<dbReference type="GO" id="GO:0005730">
    <property type="term" value="C:nucleolus"/>
    <property type="evidence" value="ECO:0007669"/>
    <property type="project" value="TreeGrafter"/>
</dbReference>
<dbReference type="GO" id="GO:0016075">
    <property type="term" value="P:rRNA catabolic process"/>
    <property type="evidence" value="ECO:0007669"/>
    <property type="project" value="TreeGrafter"/>
</dbReference>
<dbReference type="GO" id="GO:0004527">
    <property type="term" value="F:exonuclease activity"/>
    <property type="evidence" value="ECO:0007669"/>
    <property type="project" value="UniProtKB-KW"/>
</dbReference>
<sequence>MSKIEYLSLEGLRVDGRRPNEVRNIEILCGSECGVDIINYDGVAQVTQGLTKAQAFVNGPTDAGRSKQREGFETADSAVEIQCEVVMPCEKRAAGNKNNQQTVDIAQAITSTFERNIVSHLYKNSTIHIYVNVLEADGGVKATAINAVLIALIDAGIAMKDLVVASTAVMLNNELFIDPNQLEINASIMELTLAISVSKEEIIHIDLRSKYPIKSVDEIIQSAIRGSAYFTNLAKATLRRMRNVQTVSAPPEYSWTPRNFVNRLHDNPLDFIAMTVFIAHIVGFFCLLVVLKVRHSRKKGFAVSQ</sequence>
<dbReference type="InterPro" id="IPR001247">
    <property type="entry name" value="ExoRNase_PH_dom1"/>
</dbReference>
<name>A0A9W5TBQ3_BABOV</name>
<feature type="transmembrane region" description="Helical" evidence="2">
    <location>
        <begin position="271"/>
        <end position="291"/>
    </location>
</feature>
<evidence type="ECO:0000256" key="1">
    <source>
        <dbReference type="ARBA" id="ARBA00006678"/>
    </source>
</evidence>
<dbReference type="Proteomes" id="UP001057455">
    <property type="component" value="Unassembled WGS sequence"/>
</dbReference>
<reference evidence="4" key="1">
    <citation type="submission" date="2019-12" db="EMBL/GenBank/DDBJ databases">
        <title>Genome sequence of Babesia ovis.</title>
        <authorList>
            <person name="Yamagishi J."/>
            <person name="Sevinc F."/>
            <person name="Xuan X."/>
        </authorList>
    </citation>
    <scope>NUCLEOTIDE SEQUENCE</scope>
    <source>
        <strain evidence="4">Selcuk</strain>
    </source>
</reference>
<protein>
    <submittedName>
        <fullName evidence="4">Exosome complex exonuclease</fullName>
    </submittedName>
</protein>
<dbReference type="InterPro" id="IPR036345">
    <property type="entry name" value="ExoRNase_PH_dom2_sf"/>
</dbReference>
<dbReference type="PANTHER" id="PTHR11953:SF0">
    <property type="entry name" value="EXOSOME COMPLEX COMPONENT RRP41"/>
    <property type="match status" value="1"/>
</dbReference>
<evidence type="ECO:0000256" key="2">
    <source>
        <dbReference type="SAM" id="Phobius"/>
    </source>
</evidence>
<organism evidence="4 5">
    <name type="scientific">Babesia ovis</name>
    <dbReference type="NCBI Taxonomy" id="5869"/>
    <lineage>
        <taxon>Eukaryota</taxon>
        <taxon>Sar</taxon>
        <taxon>Alveolata</taxon>
        <taxon>Apicomplexa</taxon>
        <taxon>Aconoidasida</taxon>
        <taxon>Piroplasmida</taxon>
        <taxon>Babesiidae</taxon>
        <taxon>Babesia</taxon>
    </lineage>
</organism>
<dbReference type="EMBL" id="BLIY01000007">
    <property type="protein sequence ID" value="GFE53793.1"/>
    <property type="molecule type" value="Genomic_DNA"/>
</dbReference>
<gene>
    <name evidence="4" type="ORF">BaOVIS_011970</name>
</gene>
<comment type="caution">
    <text evidence="4">The sequence shown here is derived from an EMBL/GenBank/DDBJ whole genome shotgun (WGS) entry which is preliminary data.</text>
</comment>
<dbReference type="GO" id="GO:0071028">
    <property type="term" value="P:nuclear mRNA surveillance"/>
    <property type="evidence" value="ECO:0007669"/>
    <property type="project" value="TreeGrafter"/>
</dbReference>
<keyword evidence="2" id="KW-0812">Transmembrane</keyword>
<dbReference type="PANTHER" id="PTHR11953">
    <property type="entry name" value="EXOSOME COMPLEX COMPONENT"/>
    <property type="match status" value="1"/>
</dbReference>
<comment type="similarity">
    <text evidence="1">Belongs to the RNase PH family.</text>
</comment>
<keyword evidence="4" id="KW-0540">Nuclease</keyword>
<dbReference type="InterPro" id="IPR027408">
    <property type="entry name" value="PNPase/RNase_PH_dom_sf"/>
</dbReference>
<dbReference type="OrthoDB" id="27298at2759"/>
<keyword evidence="5" id="KW-1185">Reference proteome</keyword>
<dbReference type="GO" id="GO:0003723">
    <property type="term" value="F:RNA binding"/>
    <property type="evidence" value="ECO:0007669"/>
    <property type="project" value="TreeGrafter"/>
</dbReference>
<dbReference type="Pfam" id="PF01138">
    <property type="entry name" value="RNase_PH"/>
    <property type="match status" value="1"/>
</dbReference>
<keyword evidence="4" id="KW-0378">Hydrolase</keyword>
<evidence type="ECO:0000313" key="4">
    <source>
        <dbReference type="EMBL" id="GFE53793.1"/>
    </source>
</evidence>
<evidence type="ECO:0000259" key="3">
    <source>
        <dbReference type="Pfam" id="PF01138"/>
    </source>
</evidence>
<dbReference type="GO" id="GO:0071051">
    <property type="term" value="P:poly(A)-dependent snoRNA 3'-end processing"/>
    <property type="evidence" value="ECO:0007669"/>
    <property type="project" value="TreeGrafter"/>
</dbReference>
<dbReference type="SUPFAM" id="SSF54211">
    <property type="entry name" value="Ribosomal protein S5 domain 2-like"/>
    <property type="match status" value="1"/>
</dbReference>
<dbReference type="SUPFAM" id="SSF55666">
    <property type="entry name" value="Ribonuclease PH domain 2-like"/>
    <property type="match status" value="1"/>
</dbReference>
<dbReference type="Gene3D" id="3.30.230.70">
    <property type="entry name" value="GHMP Kinase, N-terminal domain"/>
    <property type="match status" value="1"/>
</dbReference>
<dbReference type="InterPro" id="IPR050080">
    <property type="entry name" value="RNase_PH"/>
</dbReference>
<proteinExistence type="inferred from homology"/>
<dbReference type="GO" id="GO:0000176">
    <property type="term" value="C:nuclear exosome (RNase complex)"/>
    <property type="evidence" value="ECO:0007669"/>
    <property type="project" value="TreeGrafter"/>
</dbReference>
<evidence type="ECO:0000313" key="5">
    <source>
        <dbReference type="Proteomes" id="UP001057455"/>
    </source>
</evidence>
<dbReference type="GO" id="GO:0000177">
    <property type="term" value="C:cytoplasmic exosome (RNase complex)"/>
    <property type="evidence" value="ECO:0007669"/>
    <property type="project" value="TreeGrafter"/>
</dbReference>
<dbReference type="InterPro" id="IPR020568">
    <property type="entry name" value="Ribosomal_Su5_D2-typ_SF"/>
</dbReference>
<dbReference type="GO" id="GO:0034475">
    <property type="term" value="P:U4 snRNA 3'-end processing"/>
    <property type="evidence" value="ECO:0007669"/>
    <property type="project" value="TreeGrafter"/>
</dbReference>
<dbReference type="AlphaFoldDB" id="A0A9W5TBQ3"/>
<keyword evidence="2" id="KW-1133">Transmembrane helix</keyword>
<keyword evidence="2" id="KW-0472">Membrane</keyword>
<feature type="domain" description="Exoribonuclease phosphorolytic" evidence="3">
    <location>
        <begin position="37"/>
        <end position="157"/>
    </location>
</feature>